<evidence type="ECO:0000256" key="6">
    <source>
        <dbReference type="ARBA" id="ARBA00022525"/>
    </source>
</evidence>
<comment type="caution">
    <text evidence="14">The sequence shown here is derived from an EMBL/GenBank/DDBJ whole genome shotgun (WGS) entry which is preliminary data.</text>
</comment>
<gene>
    <name evidence="14" type="ORF">JG731_03730</name>
</gene>
<feature type="compositionally biased region" description="Basic and acidic residues" evidence="11">
    <location>
        <begin position="168"/>
        <end position="180"/>
    </location>
</feature>
<evidence type="ECO:0000256" key="7">
    <source>
        <dbReference type="ARBA" id="ARBA00022692"/>
    </source>
</evidence>
<reference evidence="14 15" key="1">
    <citation type="journal article" date="2021" name="Sci. Rep.">
        <title>Genetic and phenotypic analysis of the pathogenic potential of two novel Chlamydia gallinacea strains compared to Chlamydia psittaci.</title>
        <authorList>
            <person name="Heijne M."/>
            <person name="Jelocnik M."/>
            <person name="Umanets A."/>
            <person name="Brouwer M.S.M."/>
            <person name="Dinkla A."/>
            <person name="Harders F."/>
            <person name="van Keulen L.J.M."/>
            <person name="Roest H.J."/>
            <person name="Schaafsma F."/>
            <person name="Velkers F.C."/>
            <person name="van der Goot J.A."/>
            <person name="Pannekoek Y."/>
            <person name="Koets A.P."/>
        </authorList>
    </citation>
    <scope>NUCLEOTIDE SEQUENCE [LARGE SCALE GENOMIC DNA]</scope>
    <source>
        <strain evidence="14 15">NL_F725</strain>
    </source>
</reference>
<keyword evidence="8 12" id="KW-0732">Signal</keyword>
<evidence type="ECO:0000256" key="9">
    <source>
        <dbReference type="ARBA" id="ARBA00023136"/>
    </source>
</evidence>
<feature type="chain" id="PRO_5047488362" evidence="12">
    <location>
        <begin position="22"/>
        <end position="1298"/>
    </location>
</feature>
<sequence length="1298" mass="136733">MKSSVHFLLISSTFVSPLSLASAETQENPPQEQNGKISLETKDNYDGTTASTPFTQRKSSSSTGTTYTLTTDISFANVTSTQEKANGEGETGGDEDEAEKETEVKTEESQEAQSQSQNGENSISPKDITPPTTDISSFLTTASTKKNRSENLSYRMETESENATEDSSAPKEDAPSKEASSEETSSSSGSKDTSCFTNTDGSLSFVGSNHALTFSNITITGKGSAINNSANSSLTFSGFSDLSFNNATADASTAESAIYVGPKETTSSGTGSSNGGSTSNGSTESSSDASSSGSASSGSNSPSSGDSAAATRNAKQSASSPSISFCSNVNVTLSENNSKTHGGAIQVLGDCGITNNTGTVTFSNNTAEDQGGAIYSTGNVNITGNATVVFSGNTTTKKSSPSTPASPSSSPALPAVSAAVSAPQADSNTETPSTQGHGGAICCITAPTTASPAEPATENNVSSPSARLPRFYANLQTSAEETDSQDSEEPTATSPTVTISGNPSVTFAKNSAYGYGGAIYSKSVSLGGGDITFSENTASQGGAIYIADGGTISISAKEGNIIFWGNTQTTAITDPSISGDNNQTSPSTKTSSPVHNALYLGSGAKILQLRAETDSSVIFYDPIITQTATSTPATPLKLNAADESNDSSTVYDGRIVFSGEKLTEEEAKDPANTTSIFHCPVVLEAGTLVLKNGATLLTESFTQNPNSLIIMDGGTTIHAGFSSSTQPPASQNESTSTDTQDSTNQQTDTSSAKSSENTSEQSTSEATTPKVESSSPSEALSGTTPGDTVTTNTSTTENPVLSEPQARGLRSFRLSDKMQSKYIEATHKIHTLVQKLSRSPQMSSSTPVTTPPYTQQTALDGSITISNLAVNLDSLGSGQVINITGTNNGTVHVTGDLQFVNSSGQFYDNPLLSQNFSANILSITTGQGGKVDTTGLNIIPQGSTDSNFGYQGQWEVVQVQDTNGAISFELKWRSQGYKPSPERRATLVPNSLWCSAIDIQAIQKLVAVNAESANFPGFWVAGIANFFHRDSTPVQQGFRHISSGYMLGTSLESIDDYLMDVAFCQLFGRDKDYNLARTKSHIYALTLHSKQERMVHHYALSKRKGAILSQLPEQSLMIVDAHLSYSLARNAMETQHTPSPASIGKWNNHCISAALGGSLPRRYFSPYAQLHIVLVEQQNFKERRGGDNNRTFQSACLMNVAIPLGLKFERNTAFNDLTLSLSYSQDIYRLYPKSKVFLPSGSISWATGATNLARQALLVDGSAYHSLGNNFKIFYHGAFELRGSSRNYTTDLGGKYIF</sequence>
<keyword evidence="15" id="KW-1185">Reference proteome</keyword>
<evidence type="ECO:0000256" key="4">
    <source>
        <dbReference type="ARBA" id="ARBA00022452"/>
    </source>
</evidence>
<keyword evidence="4" id="KW-1134">Transmembrane beta strand</keyword>
<dbReference type="Pfam" id="PF07548">
    <property type="entry name" value="ChlamPMP_M"/>
    <property type="match status" value="1"/>
</dbReference>
<evidence type="ECO:0000256" key="10">
    <source>
        <dbReference type="ARBA" id="ARBA00023237"/>
    </source>
</evidence>
<dbReference type="InterPro" id="IPR005546">
    <property type="entry name" value="Autotransporte_beta"/>
</dbReference>
<organism evidence="14 15">
    <name type="scientific">Chlamydia gallinacea</name>
    <dbReference type="NCBI Taxonomy" id="1457153"/>
    <lineage>
        <taxon>Bacteria</taxon>
        <taxon>Pseudomonadati</taxon>
        <taxon>Chlamydiota</taxon>
        <taxon>Chlamydiia</taxon>
        <taxon>Chlamydiales</taxon>
        <taxon>Chlamydiaceae</taxon>
        <taxon>Chlamydia/Chlamydophila group</taxon>
        <taxon>Chlamydia</taxon>
    </lineage>
</organism>
<keyword evidence="9" id="KW-0472">Membrane</keyword>
<feature type="compositionally biased region" description="Low complexity" evidence="11">
    <location>
        <begin position="399"/>
        <end position="423"/>
    </location>
</feature>
<feature type="compositionally biased region" description="Acidic residues" evidence="11">
    <location>
        <begin position="480"/>
        <end position="489"/>
    </location>
</feature>
<keyword evidence="10" id="KW-0998">Cell outer membrane</keyword>
<dbReference type="PROSITE" id="PS51208">
    <property type="entry name" value="AUTOTRANSPORTER"/>
    <property type="match status" value="1"/>
</dbReference>
<dbReference type="Proteomes" id="UP000781104">
    <property type="component" value="Unassembled WGS sequence"/>
</dbReference>
<feature type="compositionally biased region" description="Polar residues" evidence="11">
    <location>
        <begin position="22"/>
        <end position="36"/>
    </location>
</feature>
<keyword evidence="5" id="KW-0134">Cell wall</keyword>
<feature type="compositionally biased region" description="Low complexity" evidence="11">
    <location>
        <begin position="781"/>
        <end position="800"/>
    </location>
</feature>
<keyword evidence="6" id="KW-0964">Secreted</keyword>
<feature type="domain" description="Autotransporter" evidence="13">
    <location>
        <begin position="1011"/>
        <end position="1298"/>
    </location>
</feature>
<feature type="signal peptide" evidence="12">
    <location>
        <begin position="1"/>
        <end position="21"/>
    </location>
</feature>
<feature type="compositionally biased region" description="Polar residues" evidence="11">
    <location>
        <begin position="770"/>
        <end position="780"/>
    </location>
</feature>
<dbReference type="InterPro" id="IPR003368">
    <property type="entry name" value="POMP_repeat"/>
</dbReference>
<dbReference type="SMART" id="SM00710">
    <property type="entry name" value="PbH1"/>
    <property type="match status" value="5"/>
</dbReference>
<evidence type="ECO:0000256" key="5">
    <source>
        <dbReference type="ARBA" id="ARBA00022512"/>
    </source>
</evidence>
<dbReference type="InterPro" id="IPR011427">
    <property type="entry name" value="Polymorphic_membr_middle"/>
</dbReference>
<evidence type="ECO:0000256" key="8">
    <source>
        <dbReference type="ARBA" id="ARBA00022729"/>
    </source>
</evidence>
<keyword evidence="7" id="KW-0812">Transmembrane</keyword>
<evidence type="ECO:0000259" key="13">
    <source>
        <dbReference type="PROSITE" id="PS51208"/>
    </source>
</evidence>
<dbReference type="SUPFAM" id="SSF51126">
    <property type="entry name" value="Pectin lyase-like"/>
    <property type="match status" value="1"/>
</dbReference>
<evidence type="ECO:0000256" key="11">
    <source>
        <dbReference type="SAM" id="MobiDB-lite"/>
    </source>
</evidence>
<proteinExistence type="inferred from homology"/>
<dbReference type="InterPro" id="IPR011050">
    <property type="entry name" value="Pectin_lyase_fold/virulence"/>
</dbReference>
<evidence type="ECO:0000256" key="12">
    <source>
        <dbReference type="SAM" id="SignalP"/>
    </source>
</evidence>
<feature type="compositionally biased region" description="Polar residues" evidence="11">
    <location>
        <begin position="424"/>
        <end position="435"/>
    </location>
</feature>
<dbReference type="EMBL" id="JAEMHH010000015">
    <property type="protein sequence ID" value="MBX6680456.1"/>
    <property type="molecule type" value="Genomic_DNA"/>
</dbReference>
<dbReference type="NCBIfam" id="TIGR01376">
    <property type="entry name" value="POMP_repeat"/>
    <property type="match status" value="3"/>
</dbReference>
<feature type="compositionally biased region" description="Low complexity" evidence="11">
    <location>
        <begin position="730"/>
        <end position="768"/>
    </location>
</feature>
<feature type="compositionally biased region" description="Low complexity" evidence="11">
    <location>
        <begin position="182"/>
        <end position="194"/>
    </location>
</feature>
<evidence type="ECO:0000256" key="3">
    <source>
        <dbReference type="ARBA" id="ARBA00007542"/>
    </source>
</evidence>
<feature type="compositionally biased region" description="Low complexity" evidence="11">
    <location>
        <begin position="111"/>
        <end position="122"/>
    </location>
</feature>
<feature type="region of interest" description="Disordered" evidence="11">
    <location>
        <begin position="262"/>
        <end position="322"/>
    </location>
</feature>
<feature type="compositionally biased region" description="Low complexity" evidence="11">
    <location>
        <begin position="59"/>
        <end position="74"/>
    </location>
</feature>
<evidence type="ECO:0000313" key="14">
    <source>
        <dbReference type="EMBL" id="MBX6680456.1"/>
    </source>
</evidence>
<dbReference type="InterPro" id="IPR036709">
    <property type="entry name" value="Autotransporte_beta_dom_sf"/>
</dbReference>
<dbReference type="InterPro" id="IPR006626">
    <property type="entry name" value="PbH1"/>
</dbReference>
<feature type="compositionally biased region" description="Acidic residues" evidence="11">
    <location>
        <begin position="91"/>
        <end position="100"/>
    </location>
</feature>
<comment type="similarity">
    <text evidence="3">Belongs to the PMP outer membrane protein family.</text>
</comment>
<evidence type="ECO:0000256" key="2">
    <source>
        <dbReference type="ARBA" id="ARBA00004416"/>
    </source>
</evidence>
<dbReference type="Gene3D" id="2.40.128.130">
    <property type="entry name" value="Autotransporter beta-domain"/>
    <property type="match status" value="1"/>
</dbReference>
<feature type="compositionally biased region" description="Polar residues" evidence="11">
    <location>
        <begin position="46"/>
        <end position="58"/>
    </location>
</feature>
<protein>
    <submittedName>
        <fullName evidence="14">Autotransporter</fullName>
    </submittedName>
</protein>
<dbReference type="Pfam" id="PF02415">
    <property type="entry name" value="Chlam_PMP"/>
    <property type="match status" value="3"/>
</dbReference>
<accession>A0ABS7IV88</accession>
<feature type="region of interest" description="Disordered" evidence="11">
    <location>
        <begin position="393"/>
        <end position="443"/>
    </location>
</feature>
<dbReference type="SMART" id="SM00869">
    <property type="entry name" value="Autotransporter"/>
    <property type="match status" value="1"/>
</dbReference>
<feature type="region of interest" description="Disordered" evidence="11">
    <location>
        <begin position="477"/>
        <end position="503"/>
    </location>
</feature>
<feature type="compositionally biased region" description="Low complexity" evidence="11">
    <location>
        <begin position="265"/>
        <end position="310"/>
    </location>
</feature>
<evidence type="ECO:0000313" key="15">
    <source>
        <dbReference type="Proteomes" id="UP000781104"/>
    </source>
</evidence>
<evidence type="ECO:0000256" key="1">
    <source>
        <dbReference type="ARBA" id="ARBA00004191"/>
    </source>
</evidence>
<feature type="compositionally biased region" description="Polar residues" evidence="11">
    <location>
        <begin position="130"/>
        <end position="144"/>
    </location>
</feature>
<feature type="region of interest" description="Disordered" evidence="11">
    <location>
        <begin position="21"/>
        <end position="202"/>
    </location>
</feature>
<feature type="region of interest" description="Disordered" evidence="11">
    <location>
        <begin position="719"/>
        <end position="812"/>
    </location>
</feature>
<name>A0ABS7IV88_9CHLA</name>
<feature type="compositionally biased region" description="Polar residues" evidence="11">
    <location>
        <begin position="313"/>
        <end position="322"/>
    </location>
</feature>
<dbReference type="SUPFAM" id="SSF103515">
    <property type="entry name" value="Autotransporter"/>
    <property type="match status" value="1"/>
</dbReference>
<comment type="subcellular location">
    <subcellularLocation>
        <location evidence="2">Cell outer membrane</location>
        <topology evidence="2">Peripheral membrane protein</topology>
        <orientation evidence="2">Extracellular side</orientation>
    </subcellularLocation>
    <subcellularLocation>
        <location evidence="1">Secreted</location>
        <location evidence="1">Cell wall</location>
    </subcellularLocation>
</comment>
<feature type="compositionally biased region" description="Polar residues" evidence="11">
    <location>
        <begin position="490"/>
        <end position="503"/>
    </location>
</feature>
<dbReference type="RefSeq" id="WP_221092118.1">
    <property type="nucleotide sequence ID" value="NZ_JAEMHH010000015.1"/>
</dbReference>